<evidence type="ECO:0000256" key="4">
    <source>
        <dbReference type="ARBA" id="ARBA00022722"/>
    </source>
</evidence>
<keyword evidence="6" id="KW-0378">Hydrolase</keyword>
<feature type="non-terminal residue" evidence="9">
    <location>
        <position position="414"/>
    </location>
</feature>
<dbReference type="PANTHER" id="PTHR24559:SF444">
    <property type="entry name" value="REVERSE TRANSCRIPTASE DOMAIN-CONTAINING PROTEIN"/>
    <property type="match status" value="1"/>
</dbReference>
<dbReference type="InterPro" id="IPR000477">
    <property type="entry name" value="RT_dom"/>
</dbReference>
<dbReference type="GO" id="GO:0003964">
    <property type="term" value="F:RNA-directed DNA polymerase activity"/>
    <property type="evidence" value="ECO:0007669"/>
    <property type="project" value="UniProtKB-KW"/>
</dbReference>
<dbReference type="FunFam" id="3.10.10.10:FF:000007">
    <property type="entry name" value="Retrovirus-related Pol polyprotein from transposon 17.6-like Protein"/>
    <property type="match status" value="1"/>
</dbReference>
<dbReference type="Pfam" id="PF00078">
    <property type="entry name" value="RVT_1"/>
    <property type="match status" value="1"/>
</dbReference>
<dbReference type="GO" id="GO:0008233">
    <property type="term" value="F:peptidase activity"/>
    <property type="evidence" value="ECO:0007669"/>
    <property type="project" value="UniProtKB-KW"/>
</dbReference>
<evidence type="ECO:0000256" key="6">
    <source>
        <dbReference type="ARBA" id="ARBA00022801"/>
    </source>
</evidence>
<reference evidence="9" key="1">
    <citation type="journal article" date="2014" name="PLoS ONE">
        <title>Transcriptome-Based Identification of ABC Transporters in the Western Tarnished Plant Bug Lygus hesperus.</title>
        <authorList>
            <person name="Hull J.J."/>
            <person name="Chaney K."/>
            <person name="Geib S.M."/>
            <person name="Fabrick J.A."/>
            <person name="Brent C.S."/>
            <person name="Walsh D."/>
            <person name="Lavine L.C."/>
        </authorList>
    </citation>
    <scope>NUCLEOTIDE SEQUENCE</scope>
</reference>
<keyword evidence="4" id="KW-0540">Nuclease</keyword>
<dbReference type="InterPro" id="IPR043128">
    <property type="entry name" value="Rev_trsase/Diguanyl_cyclase"/>
</dbReference>
<keyword evidence="1" id="KW-0645">Protease</keyword>
<dbReference type="PANTHER" id="PTHR24559">
    <property type="entry name" value="TRANSPOSON TY3-I GAG-POL POLYPROTEIN"/>
    <property type="match status" value="1"/>
</dbReference>
<dbReference type="Gene3D" id="3.10.10.10">
    <property type="entry name" value="HIV Type 1 Reverse Transcriptase, subunit A, domain 1"/>
    <property type="match status" value="1"/>
</dbReference>
<dbReference type="EMBL" id="GBHO01035084">
    <property type="protein sequence ID" value="JAG08520.1"/>
    <property type="molecule type" value="Transcribed_RNA"/>
</dbReference>
<feature type="domain" description="Reverse transcriptase" evidence="8">
    <location>
        <begin position="276"/>
        <end position="414"/>
    </location>
</feature>
<protein>
    <recommendedName>
        <fullName evidence="8">Reverse transcriptase domain-containing protein</fullName>
    </recommendedName>
</protein>
<evidence type="ECO:0000256" key="3">
    <source>
        <dbReference type="ARBA" id="ARBA00022695"/>
    </source>
</evidence>
<dbReference type="InterPro" id="IPR053134">
    <property type="entry name" value="RNA-dir_DNA_polymerase"/>
</dbReference>
<dbReference type="PROSITE" id="PS50878">
    <property type="entry name" value="RT_POL"/>
    <property type="match status" value="1"/>
</dbReference>
<dbReference type="SUPFAM" id="SSF56672">
    <property type="entry name" value="DNA/RNA polymerases"/>
    <property type="match status" value="1"/>
</dbReference>
<name>A0A0A9WUI1_LYGHE</name>
<organism evidence="9">
    <name type="scientific">Lygus hesperus</name>
    <name type="common">Western plant bug</name>
    <dbReference type="NCBI Taxonomy" id="30085"/>
    <lineage>
        <taxon>Eukaryota</taxon>
        <taxon>Metazoa</taxon>
        <taxon>Ecdysozoa</taxon>
        <taxon>Arthropoda</taxon>
        <taxon>Hexapoda</taxon>
        <taxon>Insecta</taxon>
        <taxon>Pterygota</taxon>
        <taxon>Neoptera</taxon>
        <taxon>Paraneoptera</taxon>
        <taxon>Hemiptera</taxon>
        <taxon>Heteroptera</taxon>
        <taxon>Panheteroptera</taxon>
        <taxon>Cimicomorpha</taxon>
        <taxon>Miridae</taxon>
        <taxon>Mirini</taxon>
        <taxon>Lygus</taxon>
    </lineage>
</organism>
<gene>
    <name evidence="9" type="ORF">CM83_7</name>
</gene>
<sequence>LCQVNPGGELSHNGEHFPYNFDSGSECSLVGENLVQHFQGQPYSNEIILTGLGASSIKCSSQIECKVQIDNIDLVILFHIVPDYSITFPIIVGREILEPDFLMVITDKKCVLQSRKPKGIHAKNGTNVSQVCVMEAGLELPETPICDTDIFSEFCEVLIGSDDLNTLGSLTSSAGLGNDSNSLLAESSDKIFVGNLTKNQKFGNIVSDIPAEHYSELIRILEKYSEFFITGIPKTRITTGCLEIRLTDPSQSVYQRPYKLSPAQREMVRERVAELEAANVIQPSQSPFGSPVLLVAKKSGDFRMAVDYRRLNSLTIPDRFPLPLIEDQIARLRGSKWFCSLDMASGFHQLPVHPDSVEKTAFVTPDGHYEFLATPFGLRNAPSAFQRAVMTALGPLAHGYAVVFMDDILLTAES</sequence>
<evidence type="ECO:0000256" key="5">
    <source>
        <dbReference type="ARBA" id="ARBA00022759"/>
    </source>
</evidence>
<feature type="non-terminal residue" evidence="9">
    <location>
        <position position="1"/>
    </location>
</feature>
<keyword evidence="3" id="KW-0548">Nucleotidyltransferase</keyword>
<keyword evidence="2" id="KW-0808">Transferase</keyword>
<dbReference type="InterPro" id="IPR043502">
    <property type="entry name" value="DNA/RNA_pol_sf"/>
</dbReference>
<dbReference type="Gene3D" id="2.40.70.10">
    <property type="entry name" value="Acid Proteases"/>
    <property type="match status" value="1"/>
</dbReference>
<keyword evidence="7" id="KW-0695">RNA-directed DNA polymerase</keyword>
<dbReference type="CDD" id="cd01647">
    <property type="entry name" value="RT_LTR"/>
    <property type="match status" value="1"/>
</dbReference>
<evidence type="ECO:0000256" key="1">
    <source>
        <dbReference type="ARBA" id="ARBA00022670"/>
    </source>
</evidence>
<evidence type="ECO:0000313" key="9">
    <source>
        <dbReference type="EMBL" id="JAG08520.1"/>
    </source>
</evidence>
<dbReference type="GO" id="GO:0004519">
    <property type="term" value="F:endonuclease activity"/>
    <property type="evidence" value="ECO:0007669"/>
    <property type="project" value="UniProtKB-KW"/>
</dbReference>
<evidence type="ECO:0000256" key="2">
    <source>
        <dbReference type="ARBA" id="ARBA00022679"/>
    </source>
</evidence>
<dbReference type="InterPro" id="IPR021109">
    <property type="entry name" value="Peptidase_aspartic_dom_sf"/>
</dbReference>
<evidence type="ECO:0000259" key="8">
    <source>
        <dbReference type="PROSITE" id="PS50878"/>
    </source>
</evidence>
<proteinExistence type="predicted"/>
<dbReference type="GO" id="GO:0006508">
    <property type="term" value="P:proteolysis"/>
    <property type="evidence" value="ECO:0007669"/>
    <property type="project" value="UniProtKB-KW"/>
</dbReference>
<evidence type="ECO:0000256" key="7">
    <source>
        <dbReference type="ARBA" id="ARBA00022918"/>
    </source>
</evidence>
<dbReference type="AlphaFoldDB" id="A0A0A9WUI1"/>
<accession>A0A0A9WUI1</accession>
<dbReference type="Gene3D" id="3.30.70.270">
    <property type="match status" value="1"/>
</dbReference>
<reference evidence="9" key="2">
    <citation type="submission" date="2014-07" db="EMBL/GenBank/DDBJ databases">
        <authorList>
            <person name="Hull J."/>
        </authorList>
    </citation>
    <scope>NUCLEOTIDE SEQUENCE</scope>
</reference>
<keyword evidence="5" id="KW-0255">Endonuclease</keyword>